<reference evidence="1 2" key="1">
    <citation type="journal article" date="2023" name="Plants (Basel)">
        <title>Bridging the Gap: Combining Genomics and Transcriptomics Approaches to Understand Stylosanthes scabra, an Orphan Legume from the Brazilian Caatinga.</title>
        <authorList>
            <person name="Ferreira-Neto J.R.C."/>
            <person name="da Silva M.D."/>
            <person name="Binneck E."/>
            <person name="de Melo N.F."/>
            <person name="da Silva R.H."/>
            <person name="de Melo A.L.T.M."/>
            <person name="Pandolfi V."/>
            <person name="Bustamante F.O."/>
            <person name="Brasileiro-Vidal A.C."/>
            <person name="Benko-Iseppon A.M."/>
        </authorList>
    </citation>
    <scope>NUCLEOTIDE SEQUENCE [LARGE SCALE GENOMIC DNA]</scope>
    <source>
        <tissue evidence="1">Leaves</tissue>
    </source>
</reference>
<protein>
    <submittedName>
        <fullName evidence="1">Uncharacterized protein</fullName>
    </submittedName>
</protein>
<dbReference type="EMBL" id="JASCZI010271935">
    <property type="protein sequence ID" value="MED6217933.1"/>
    <property type="molecule type" value="Genomic_DNA"/>
</dbReference>
<evidence type="ECO:0000313" key="2">
    <source>
        <dbReference type="Proteomes" id="UP001341840"/>
    </source>
</evidence>
<sequence>MAAGGSSRHSKRSIQPCRLDVTGEIAAERKKLLITGVGRCQWWPSRRCLDFGALASTFLLRRHLRASPPLVQSVLLCELLLRHEKCDNPNNISMCVSARVFAGVFRLSGHNSLIPGDGW</sequence>
<evidence type="ECO:0000313" key="1">
    <source>
        <dbReference type="EMBL" id="MED6217933.1"/>
    </source>
</evidence>
<organism evidence="1 2">
    <name type="scientific">Stylosanthes scabra</name>
    <dbReference type="NCBI Taxonomy" id="79078"/>
    <lineage>
        <taxon>Eukaryota</taxon>
        <taxon>Viridiplantae</taxon>
        <taxon>Streptophyta</taxon>
        <taxon>Embryophyta</taxon>
        <taxon>Tracheophyta</taxon>
        <taxon>Spermatophyta</taxon>
        <taxon>Magnoliopsida</taxon>
        <taxon>eudicotyledons</taxon>
        <taxon>Gunneridae</taxon>
        <taxon>Pentapetalae</taxon>
        <taxon>rosids</taxon>
        <taxon>fabids</taxon>
        <taxon>Fabales</taxon>
        <taxon>Fabaceae</taxon>
        <taxon>Papilionoideae</taxon>
        <taxon>50 kb inversion clade</taxon>
        <taxon>dalbergioids sensu lato</taxon>
        <taxon>Dalbergieae</taxon>
        <taxon>Pterocarpus clade</taxon>
        <taxon>Stylosanthes</taxon>
    </lineage>
</organism>
<accession>A0ABU6Z9E6</accession>
<comment type="caution">
    <text evidence="1">The sequence shown here is derived from an EMBL/GenBank/DDBJ whole genome shotgun (WGS) entry which is preliminary data.</text>
</comment>
<proteinExistence type="predicted"/>
<dbReference type="Proteomes" id="UP001341840">
    <property type="component" value="Unassembled WGS sequence"/>
</dbReference>
<keyword evidence="2" id="KW-1185">Reference proteome</keyword>
<gene>
    <name evidence="1" type="ORF">PIB30_022224</name>
</gene>
<name>A0ABU6Z9E6_9FABA</name>